<dbReference type="AlphaFoldDB" id="A0A4U9V369"/>
<dbReference type="Pfam" id="PF05523">
    <property type="entry name" value="FdtA"/>
    <property type="match status" value="1"/>
</dbReference>
<dbReference type="Proteomes" id="UP001566204">
    <property type="component" value="Unassembled WGS sequence"/>
</dbReference>
<keyword evidence="5" id="KW-1185">Reference proteome</keyword>
<evidence type="ECO:0000313" key="2">
    <source>
        <dbReference type="EMBL" id="MEZ0452603.1"/>
    </source>
</evidence>
<reference evidence="2 5" key="2">
    <citation type="submission" date="2024-06" db="EMBL/GenBank/DDBJ databases">
        <title>Soil Sphingobacterium thalpophilum.</title>
        <authorList>
            <person name="Yang J."/>
            <person name="Li J."/>
        </authorList>
    </citation>
    <scope>NUCLEOTIDE SEQUENCE [LARGE SCALE GENOMIC DNA]</scope>
    <source>
        <strain evidence="2 5">22g91tb</strain>
    </source>
</reference>
<dbReference type="Proteomes" id="UP000308196">
    <property type="component" value="Chromosome"/>
</dbReference>
<evidence type="ECO:0000259" key="1">
    <source>
        <dbReference type="Pfam" id="PF05523"/>
    </source>
</evidence>
<sequence length="133" mass="15558">MAYQIDLKTFTDDRGHLTVIEKVIPFDVKRIFYIYGVDGSTRGGHRHHQTIQAAICLKGSCAIYNQDRDNERVFELNSPDQCLILEPKDWHQMFDFSKDAILMVLASEYFDSGDYIYEPYFVHDRLRELTASQ</sequence>
<dbReference type="InterPro" id="IPR008894">
    <property type="entry name" value="QdtA_cupin_dom"/>
</dbReference>
<evidence type="ECO:0000313" key="3">
    <source>
        <dbReference type="EMBL" id="VTR40017.1"/>
    </source>
</evidence>
<gene>
    <name evidence="2" type="ORF">ABTW24_13450</name>
    <name evidence="3" type="ORF">NCTC11429_02272</name>
</gene>
<reference evidence="3 4" key="1">
    <citation type="submission" date="2019-05" db="EMBL/GenBank/DDBJ databases">
        <authorList>
            <consortium name="Pathogen Informatics"/>
        </authorList>
    </citation>
    <scope>NUCLEOTIDE SEQUENCE [LARGE SCALE GENOMIC DNA]</scope>
    <source>
        <strain evidence="3 4">NCTC11429</strain>
    </source>
</reference>
<protein>
    <submittedName>
        <fullName evidence="2">FdtA/QdtA family cupin domain-containing protein</fullName>
    </submittedName>
    <submittedName>
        <fullName evidence="3">WxcM-like, C-terminal</fullName>
    </submittedName>
</protein>
<dbReference type="Gene3D" id="2.60.120.10">
    <property type="entry name" value="Jelly Rolls"/>
    <property type="match status" value="1"/>
</dbReference>
<dbReference type="InterPro" id="IPR011051">
    <property type="entry name" value="RmlC_Cupin_sf"/>
</dbReference>
<dbReference type="EMBL" id="LR590484">
    <property type="protein sequence ID" value="VTR40017.1"/>
    <property type="molecule type" value="Genomic_DNA"/>
</dbReference>
<dbReference type="SUPFAM" id="SSF51182">
    <property type="entry name" value="RmlC-like cupins"/>
    <property type="match status" value="1"/>
</dbReference>
<dbReference type="STRING" id="1123265.GCA_000686625_01136"/>
<name>A0A4U9V369_9SPHI</name>
<evidence type="ECO:0000313" key="4">
    <source>
        <dbReference type="Proteomes" id="UP000308196"/>
    </source>
</evidence>
<accession>A0A4U9V369</accession>
<dbReference type="KEGG" id="stha:NCTC11429_02272"/>
<dbReference type="GeneID" id="78462993"/>
<dbReference type="InterPro" id="IPR014710">
    <property type="entry name" value="RmlC-like_jellyroll"/>
</dbReference>
<dbReference type="RefSeq" id="WP_028072104.1">
    <property type="nucleotide sequence ID" value="NZ_CP141191.1"/>
</dbReference>
<dbReference type="EMBL" id="JBEOQB010000003">
    <property type="protein sequence ID" value="MEZ0452603.1"/>
    <property type="molecule type" value="Genomic_DNA"/>
</dbReference>
<dbReference type="CDD" id="cd20292">
    <property type="entry name" value="cupin_QdtA-like"/>
    <property type="match status" value="1"/>
</dbReference>
<evidence type="ECO:0000313" key="5">
    <source>
        <dbReference type="Proteomes" id="UP001566204"/>
    </source>
</evidence>
<proteinExistence type="predicted"/>
<organism evidence="3 4">
    <name type="scientific">Sphingobacterium thalpophilum</name>
    <dbReference type="NCBI Taxonomy" id="259"/>
    <lineage>
        <taxon>Bacteria</taxon>
        <taxon>Pseudomonadati</taxon>
        <taxon>Bacteroidota</taxon>
        <taxon>Sphingobacteriia</taxon>
        <taxon>Sphingobacteriales</taxon>
        <taxon>Sphingobacteriaceae</taxon>
        <taxon>Sphingobacterium</taxon>
    </lineage>
</organism>
<feature type="domain" description="Sugar 3,4-ketoisomerase QdtA cupin" evidence="1">
    <location>
        <begin position="5"/>
        <end position="118"/>
    </location>
</feature>